<dbReference type="PANTHER" id="PTHR43741">
    <property type="entry name" value="FMN-DEPENDENT NADH-AZOREDUCTASE 1"/>
    <property type="match status" value="1"/>
</dbReference>
<dbReference type="GO" id="GO:0016655">
    <property type="term" value="F:oxidoreductase activity, acting on NAD(P)H, quinone or similar compound as acceptor"/>
    <property type="evidence" value="ECO:0007669"/>
    <property type="project" value="InterPro"/>
</dbReference>
<dbReference type="NCBIfam" id="NF010075">
    <property type="entry name" value="PRK13556.1"/>
    <property type="match status" value="1"/>
</dbReference>
<dbReference type="GO" id="GO:0010181">
    <property type="term" value="F:FMN binding"/>
    <property type="evidence" value="ECO:0007669"/>
    <property type="project" value="UniProtKB-UniRule"/>
</dbReference>
<dbReference type="SMR" id="A0A0M0KF25"/>
<evidence type="ECO:0000256" key="4">
    <source>
        <dbReference type="ARBA" id="ARBA00023027"/>
    </source>
</evidence>
<comment type="subunit">
    <text evidence="6">Homodimer.</text>
</comment>
<dbReference type="RefSeq" id="WP_010899985.1">
    <property type="nucleotide sequence ID" value="NZ_CP040441.1"/>
</dbReference>
<sequence length="208" mass="23202">MSKVLFVKGNPRSVDESVSVKMYQTFVDTYKEANPNDEVIELDIYNEQLPYLDSTMLAGIFKAGQQLELTAEEEEARKVADRYLTQFVEADKVVFAFPLWNFTIPAALHTYMDYLARAGVTFNYTAEGPVGLMGDKKVALLNARGGYYSEGPAAQLEMSLNYMKTMVGFFGVQDPVTVVIEGHNAVPDQAEEIINKGLEEVKKVAQSF</sequence>
<dbReference type="GO" id="GO:0009055">
    <property type="term" value="F:electron transfer activity"/>
    <property type="evidence" value="ECO:0007669"/>
    <property type="project" value="UniProtKB-UniRule"/>
</dbReference>
<comment type="caution">
    <text evidence="8">The sequence shown here is derived from an EMBL/GenBank/DDBJ whole genome shotgun (WGS) entry which is preliminary data.</text>
</comment>
<comment type="function">
    <text evidence="6">Quinone reductase that provides resistance to thiol-specific stress caused by electrophilic quinones.</text>
</comment>
<evidence type="ECO:0000259" key="7">
    <source>
        <dbReference type="Pfam" id="PF02525"/>
    </source>
</evidence>
<dbReference type="Gene3D" id="3.40.50.360">
    <property type="match status" value="1"/>
</dbReference>
<dbReference type="HAMAP" id="MF_01216">
    <property type="entry name" value="Azoreductase_type1"/>
    <property type="match status" value="1"/>
</dbReference>
<feature type="binding site" evidence="6">
    <location>
        <begin position="17"/>
        <end position="19"/>
    </location>
    <ligand>
        <name>FMN</name>
        <dbReference type="ChEBI" id="CHEBI:58210"/>
    </ligand>
</feature>
<accession>A0A0M0KF25</accession>
<evidence type="ECO:0000313" key="8">
    <source>
        <dbReference type="EMBL" id="KOO37409.1"/>
    </source>
</evidence>
<comment type="function">
    <text evidence="6">Also exhibits azoreductase activity. Catalyzes the reductive cleavage of the azo bond in aromatic azo compounds to the corresponding amines.</text>
</comment>
<protein>
    <recommendedName>
        <fullName evidence="6">FMN dependent NADH:quinone oxidoreductase</fullName>
        <ecNumber evidence="6">1.6.5.-</ecNumber>
    </recommendedName>
    <alternativeName>
        <fullName evidence="6">Azo-dye reductase</fullName>
    </alternativeName>
    <alternativeName>
        <fullName evidence="6">FMN-dependent NADH-azo compound oxidoreductase</fullName>
    </alternativeName>
    <alternativeName>
        <fullName evidence="6">FMN-dependent NADH-azoreductase</fullName>
        <ecNumber evidence="6">1.7.1.17</ecNumber>
    </alternativeName>
</protein>
<keyword evidence="1 6" id="KW-0285">Flavoprotein</keyword>
<evidence type="ECO:0000256" key="2">
    <source>
        <dbReference type="ARBA" id="ARBA00022643"/>
    </source>
</evidence>
<feature type="domain" description="Flavodoxin-like fold" evidence="7">
    <location>
        <begin position="2"/>
        <end position="203"/>
    </location>
</feature>
<evidence type="ECO:0000256" key="5">
    <source>
        <dbReference type="ARBA" id="ARBA00048542"/>
    </source>
</evidence>
<gene>
    <name evidence="6" type="primary">azoR</name>
    <name evidence="8" type="ORF">AMD02_00005</name>
</gene>
<reference evidence="8" key="1">
    <citation type="submission" date="2015-08" db="EMBL/GenBank/DDBJ databases">
        <title>Complete DNA Sequence of Pseudomonas syringae pv. actinidiae, the Causal Agent of Kiwifruit Canker Disease.</title>
        <authorList>
            <person name="Rikkerink E.H.A."/>
            <person name="Fineran P.C."/>
        </authorList>
    </citation>
    <scope>NUCLEOTIDE SEQUENCE</scope>
    <source>
        <strain evidence="8">DSM 13666</strain>
    </source>
</reference>
<dbReference type="InterPro" id="IPR023048">
    <property type="entry name" value="NADH:quinone_OxRdtase_FMN_depd"/>
</dbReference>
<dbReference type="GO" id="GO:0016652">
    <property type="term" value="F:oxidoreductase activity, acting on NAD(P)H as acceptor"/>
    <property type="evidence" value="ECO:0007669"/>
    <property type="project" value="UniProtKB-UniRule"/>
</dbReference>
<dbReference type="EMBL" id="LILD01000001">
    <property type="protein sequence ID" value="KOO37409.1"/>
    <property type="molecule type" value="Genomic_DNA"/>
</dbReference>
<dbReference type="InterPro" id="IPR050104">
    <property type="entry name" value="FMN-dep_NADH:Q_OxRdtase_AzoR1"/>
</dbReference>
<keyword evidence="4 6" id="KW-0520">NAD</keyword>
<dbReference type="PANTHER" id="PTHR43741:SF4">
    <property type="entry name" value="FMN-DEPENDENT NADH:QUINONE OXIDOREDUCTASE"/>
    <property type="match status" value="1"/>
</dbReference>
<evidence type="ECO:0000256" key="6">
    <source>
        <dbReference type="HAMAP-Rule" id="MF_01216"/>
    </source>
</evidence>
<dbReference type="PATRIC" id="fig|136160.3.peg.162"/>
<name>A0A0M0KF25_ALKHA</name>
<dbReference type="InterPro" id="IPR003680">
    <property type="entry name" value="Flavodoxin_fold"/>
</dbReference>
<dbReference type="EC" id="1.7.1.17" evidence="6"/>
<dbReference type="Pfam" id="PF02525">
    <property type="entry name" value="Flavodoxin_2"/>
    <property type="match status" value="1"/>
</dbReference>
<evidence type="ECO:0000256" key="3">
    <source>
        <dbReference type="ARBA" id="ARBA00023002"/>
    </source>
</evidence>
<dbReference type="InterPro" id="IPR029039">
    <property type="entry name" value="Flavoprotein-like_sf"/>
</dbReference>
<accession>A0A4Y7WGU2</accession>
<organism evidence="8">
    <name type="scientific">Halalkalibacterium halodurans</name>
    <name type="common">Bacillus halodurans</name>
    <dbReference type="NCBI Taxonomy" id="86665"/>
    <lineage>
        <taxon>Bacteria</taxon>
        <taxon>Bacillati</taxon>
        <taxon>Bacillota</taxon>
        <taxon>Bacilli</taxon>
        <taxon>Bacillales</taxon>
        <taxon>Bacillaceae</taxon>
        <taxon>Halalkalibacterium (ex Joshi et al. 2022)</taxon>
    </lineage>
</organism>
<dbReference type="SUPFAM" id="SSF52218">
    <property type="entry name" value="Flavoproteins"/>
    <property type="match status" value="1"/>
</dbReference>
<dbReference type="AlphaFoldDB" id="A0A0M0KF25"/>
<keyword evidence="3 6" id="KW-0560">Oxidoreductase</keyword>
<comment type="caution">
    <text evidence="6">Lacks conserved residue(s) required for the propagation of feature annotation.</text>
</comment>
<comment type="catalytic activity">
    <reaction evidence="5">
        <text>N,N-dimethyl-1,4-phenylenediamine + anthranilate + 2 NAD(+) = 2-(4-dimethylaminophenyl)diazenylbenzoate + 2 NADH + 2 H(+)</text>
        <dbReference type="Rhea" id="RHEA:55872"/>
        <dbReference type="ChEBI" id="CHEBI:15378"/>
        <dbReference type="ChEBI" id="CHEBI:15783"/>
        <dbReference type="ChEBI" id="CHEBI:16567"/>
        <dbReference type="ChEBI" id="CHEBI:57540"/>
        <dbReference type="ChEBI" id="CHEBI:57945"/>
        <dbReference type="ChEBI" id="CHEBI:71579"/>
        <dbReference type="EC" id="1.7.1.17"/>
    </reaction>
    <physiologicalReaction direction="right-to-left" evidence="5">
        <dbReference type="Rhea" id="RHEA:55874"/>
    </physiologicalReaction>
</comment>
<comment type="similarity">
    <text evidence="6">Belongs to the azoreductase type 1 family.</text>
</comment>
<proteinExistence type="inferred from homology"/>
<comment type="cofactor">
    <cofactor evidence="6">
        <name>FMN</name>
        <dbReference type="ChEBI" id="CHEBI:58210"/>
    </cofactor>
    <text evidence="6">Binds 1 FMN per subunit.</text>
</comment>
<dbReference type="OMA" id="EMSLNYM"/>
<comment type="catalytic activity">
    <reaction evidence="6">
        <text>2 a quinone + NADH + H(+) = 2 a 1,4-benzosemiquinone + NAD(+)</text>
        <dbReference type="Rhea" id="RHEA:65952"/>
        <dbReference type="ChEBI" id="CHEBI:15378"/>
        <dbReference type="ChEBI" id="CHEBI:57540"/>
        <dbReference type="ChEBI" id="CHEBI:57945"/>
        <dbReference type="ChEBI" id="CHEBI:132124"/>
        <dbReference type="ChEBI" id="CHEBI:134225"/>
    </reaction>
</comment>
<dbReference type="EC" id="1.6.5.-" evidence="6"/>
<keyword evidence="2 6" id="KW-0288">FMN</keyword>
<dbReference type="GeneID" id="87599405"/>
<evidence type="ECO:0000256" key="1">
    <source>
        <dbReference type="ARBA" id="ARBA00022630"/>
    </source>
</evidence>